<evidence type="ECO:0000259" key="7">
    <source>
        <dbReference type="Pfam" id="PF07686"/>
    </source>
</evidence>
<evidence type="ECO:0000256" key="5">
    <source>
        <dbReference type="SAM" id="Phobius"/>
    </source>
</evidence>
<feature type="compositionally biased region" description="Basic and acidic residues" evidence="4">
    <location>
        <begin position="235"/>
        <end position="250"/>
    </location>
</feature>
<dbReference type="Pfam" id="PF07686">
    <property type="entry name" value="V-set"/>
    <property type="match status" value="1"/>
</dbReference>
<organism evidence="8 9">
    <name type="scientific">Nannospalax galili</name>
    <name type="common">Northern Israeli blind subterranean mole rat</name>
    <name type="synonym">Spalax galili</name>
    <dbReference type="NCBI Taxonomy" id="1026970"/>
    <lineage>
        <taxon>Eukaryota</taxon>
        <taxon>Metazoa</taxon>
        <taxon>Chordata</taxon>
        <taxon>Craniata</taxon>
        <taxon>Vertebrata</taxon>
        <taxon>Euteleostomi</taxon>
        <taxon>Mammalia</taxon>
        <taxon>Eutheria</taxon>
        <taxon>Euarchontoglires</taxon>
        <taxon>Glires</taxon>
        <taxon>Rodentia</taxon>
        <taxon>Myomorpha</taxon>
        <taxon>Muroidea</taxon>
        <taxon>Spalacidae</taxon>
        <taxon>Spalacinae</taxon>
        <taxon>Nannospalax</taxon>
    </lineage>
</organism>
<evidence type="ECO:0000256" key="2">
    <source>
        <dbReference type="ARBA" id="ARBA00022692"/>
    </source>
</evidence>
<dbReference type="AlphaFoldDB" id="A0A8C6RRJ8"/>
<dbReference type="InterPro" id="IPR050671">
    <property type="entry name" value="CD300_family_receptors"/>
</dbReference>
<feature type="signal peptide" evidence="6">
    <location>
        <begin position="1"/>
        <end position="16"/>
    </location>
</feature>
<dbReference type="InterPro" id="IPR036179">
    <property type="entry name" value="Ig-like_dom_sf"/>
</dbReference>
<comment type="subcellular location">
    <subcellularLocation>
        <location evidence="1">Cell membrane</location>
        <topology evidence="1">Single-pass membrane protein</topology>
    </subcellularLocation>
</comment>
<keyword evidence="6" id="KW-0732">Signal</keyword>
<evidence type="ECO:0000313" key="9">
    <source>
        <dbReference type="Proteomes" id="UP000694381"/>
    </source>
</evidence>
<accession>A0A8C6RRJ8</accession>
<evidence type="ECO:0000256" key="3">
    <source>
        <dbReference type="ARBA" id="ARBA00023136"/>
    </source>
</evidence>
<feature type="region of interest" description="Disordered" evidence="4">
    <location>
        <begin position="295"/>
        <end position="323"/>
    </location>
</feature>
<dbReference type="Ensembl" id="ENSNGAT00000027450.1">
    <property type="protein sequence ID" value="ENSNGAP00000021769.1"/>
    <property type="gene ID" value="ENSNGAG00000020854.1"/>
</dbReference>
<dbReference type="InterPro" id="IPR013783">
    <property type="entry name" value="Ig-like_fold"/>
</dbReference>
<dbReference type="Gene3D" id="2.60.40.10">
    <property type="entry name" value="Immunoglobulins"/>
    <property type="match status" value="1"/>
</dbReference>
<dbReference type="GO" id="GO:0004888">
    <property type="term" value="F:transmembrane signaling receptor activity"/>
    <property type="evidence" value="ECO:0007669"/>
    <property type="project" value="TreeGrafter"/>
</dbReference>
<evidence type="ECO:0000256" key="6">
    <source>
        <dbReference type="SAM" id="SignalP"/>
    </source>
</evidence>
<reference evidence="8" key="1">
    <citation type="submission" date="2025-08" db="UniProtKB">
        <authorList>
            <consortium name="Ensembl"/>
        </authorList>
    </citation>
    <scope>IDENTIFICATION</scope>
</reference>
<gene>
    <name evidence="8" type="primary">Fcmr</name>
</gene>
<name>A0A8C6RRJ8_NANGA</name>
<keyword evidence="9" id="KW-1185">Reference proteome</keyword>
<feature type="chain" id="PRO_5034285111" evidence="6">
    <location>
        <begin position="17"/>
        <end position="415"/>
    </location>
</feature>
<keyword evidence="3 5" id="KW-0472">Membrane</keyword>
<feature type="domain" description="Immunoglobulin V-set" evidence="7">
    <location>
        <begin position="24"/>
        <end position="122"/>
    </location>
</feature>
<evidence type="ECO:0000313" key="8">
    <source>
        <dbReference type="Ensembl" id="ENSNGAP00000021769.1"/>
    </source>
</evidence>
<dbReference type="PANTHER" id="PTHR11860:SF59">
    <property type="entry name" value="FAS APOPTOTIC INHIBITORY MOLECULE 3"/>
    <property type="match status" value="1"/>
</dbReference>
<evidence type="ECO:0000256" key="4">
    <source>
        <dbReference type="SAM" id="MobiDB-lite"/>
    </source>
</evidence>
<dbReference type="SUPFAM" id="SSF48726">
    <property type="entry name" value="Immunoglobulin"/>
    <property type="match status" value="1"/>
</dbReference>
<dbReference type="PANTHER" id="PTHR11860">
    <property type="entry name" value="POLYMERIC-IMMUNOGLOBULIN RECEPTOR"/>
    <property type="match status" value="1"/>
</dbReference>
<dbReference type="GeneTree" id="ENSGT00940000162282"/>
<feature type="region of interest" description="Disordered" evidence="4">
    <location>
        <begin position="212"/>
        <end position="250"/>
    </location>
</feature>
<keyword evidence="5" id="KW-1133">Transmembrane helix</keyword>
<dbReference type="GO" id="GO:0005886">
    <property type="term" value="C:plasma membrane"/>
    <property type="evidence" value="ECO:0007669"/>
    <property type="project" value="UniProtKB-SubCell"/>
</dbReference>
<feature type="transmembrane region" description="Helical" evidence="5">
    <location>
        <begin position="256"/>
        <end position="276"/>
    </location>
</feature>
<dbReference type="OMA" id="FYHQPAA"/>
<feature type="compositionally biased region" description="Low complexity" evidence="4">
    <location>
        <begin position="343"/>
        <end position="352"/>
    </location>
</feature>
<evidence type="ECO:0000256" key="1">
    <source>
        <dbReference type="ARBA" id="ARBA00004162"/>
    </source>
</evidence>
<protein>
    <submittedName>
        <fullName evidence="8">Fc fragment of IgM receptor</fullName>
    </submittedName>
</protein>
<dbReference type="InterPro" id="IPR013106">
    <property type="entry name" value="Ig_V-set"/>
</dbReference>
<sequence length="415" mass="46212">MELWLWLLCFLPVSGTLKILPEVHLDGALGGSIIIECPLPEIYTRMYLCRQMTNPSICVTVVSNSFVKDEYRSRVTLKPCFDKNIFLVEVTKLTKSDNGVYACGVGTHTDRGRTQKVTVNVHNEYKPFWEDEPTSGLPGWFDRFLNQQMPNWFHEVTQATPSEFISKATTPVPKTEVPPIHQLSNTAPITHHPQVSRTSLVVAVESPDFLPPTTVSKTSAQEGVRPLGASYSHHTRLDEQRTRNHDPQTGREDQEFHILIPSVLGLLLATLLGLVIKRAIQRRKAFSRSIRRLAARMRTQGGSGRSPAQRPRPSRRPRSQNNVYSACPWRARNADAAGQEARPLPSAGASAPSAPPLVPEVSWIYAPSLKTSCDYVSLYHQPAAHVEDTDSDDYINIPSLTHLPSCLSGPRPSCQ</sequence>
<feature type="region of interest" description="Disordered" evidence="4">
    <location>
        <begin position="335"/>
        <end position="354"/>
    </location>
</feature>
<proteinExistence type="predicted"/>
<keyword evidence="2 5" id="KW-0812">Transmembrane</keyword>
<reference evidence="8" key="2">
    <citation type="submission" date="2025-09" db="UniProtKB">
        <authorList>
            <consortium name="Ensembl"/>
        </authorList>
    </citation>
    <scope>IDENTIFICATION</scope>
</reference>
<dbReference type="Proteomes" id="UP000694381">
    <property type="component" value="Unassembled WGS sequence"/>
</dbReference>